<name>A0A7R9JEV2_TIMCA</name>
<evidence type="ECO:0000256" key="9">
    <source>
        <dbReference type="PROSITE-ProRule" id="PRU00196"/>
    </source>
</evidence>
<keyword evidence="8" id="KW-0325">Glycoprotein</keyword>
<evidence type="ECO:0000259" key="10">
    <source>
        <dbReference type="PROSITE" id="PS50287"/>
    </source>
</evidence>
<feature type="domain" description="SRCR" evidence="10">
    <location>
        <begin position="167"/>
        <end position="271"/>
    </location>
</feature>
<dbReference type="PANTHER" id="PTHR47653">
    <property type="entry name" value="PROTEIN BARK BEETLE"/>
    <property type="match status" value="1"/>
</dbReference>
<keyword evidence="6" id="KW-0472">Membrane</keyword>
<dbReference type="Gene3D" id="2.160.20.10">
    <property type="entry name" value="Single-stranded right-handed beta-helix, Pectin lyase-like"/>
    <property type="match status" value="1"/>
</dbReference>
<dbReference type="InterPro" id="IPR036772">
    <property type="entry name" value="SRCR-like_dom_sf"/>
</dbReference>
<dbReference type="GO" id="GO:0045217">
    <property type="term" value="P:cell-cell junction maintenance"/>
    <property type="evidence" value="ECO:0007669"/>
    <property type="project" value="TreeGrafter"/>
</dbReference>
<protein>
    <submittedName>
        <fullName evidence="11">(California timema) hypothetical protein</fullName>
    </submittedName>
</protein>
<proteinExistence type="predicted"/>
<keyword evidence="3" id="KW-0732">Signal</keyword>
<dbReference type="SUPFAM" id="SSF49854">
    <property type="entry name" value="Spermadhesin, CUB domain"/>
    <property type="match status" value="1"/>
</dbReference>
<evidence type="ECO:0000256" key="4">
    <source>
        <dbReference type="ARBA" id="ARBA00022737"/>
    </source>
</evidence>
<dbReference type="InterPro" id="IPR001190">
    <property type="entry name" value="SRCR"/>
</dbReference>
<evidence type="ECO:0000256" key="8">
    <source>
        <dbReference type="ARBA" id="ARBA00023180"/>
    </source>
</evidence>
<dbReference type="InterPro" id="IPR053243">
    <property type="entry name" value="SJ_maturation_regulator"/>
</dbReference>
<feature type="disulfide bond" evidence="9">
    <location>
        <begin position="238"/>
        <end position="248"/>
    </location>
</feature>
<dbReference type="SMART" id="SM00202">
    <property type="entry name" value="SR"/>
    <property type="match status" value="3"/>
</dbReference>
<dbReference type="Gene3D" id="2.60.120.290">
    <property type="entry name" value="Spermadhesin, CUB domain"/>
    <property type="match status" value="1"/>
</dbReference>
<evidence type="ECO:0000256" key="7">
    <source>
        <dbReference type="ARBA" id="ARBA00023157"/>
    </source>
</evidence>
<dbReference type="PROSITE" id="PS50287">
    <property type="entry name" value="SRCR_2"/>
    <property type="match status" value="3"/>
</dbReference>
<comment type="caution">
    <text evidence="9">Lacks conserved residue(s) required for the propagation of feature annotation.</text>
</comment>
<sequence length="2049" mass="229735">MSPPPESAVLLITSWHPPHDTVCGSRYQTISTCAARLSSCVIRYTGLEDCPDVTALPPLVDCIVVRTGYTGLEDCPDVTALPPLVDCIVVCTGYTGLEDCPDVTLLPCSLLLIVLWYAQGYTGREDCPDVTLLPLLIVLWYAQGTPDERIVLTSRSEPLISPPLPDVRLVDGPSLLVGRVQLRYRNQWLDVCTNSRNWTVADMEVLCRQMGFQGGGWLGWFDRRAGYRPRLLLEEPRCRGTEATLAECDWASRQMGSGVCDYHPDLALQCAPHHVTSSSVVQHWRGVRFEGAQAERTLTQQNTLYVQSSLSELSYIDIRFAGSGRNYNTSSAVEVEGVPPKMNGYGVYVNSSSGLTLLEDCLVMENGGDGVRYVHHDPDSRQGLDRKDIYDFCTFPTTAGQTFPISFTMEQNRYNPSEKQCRKYFYSQPGQVLTLHFIQLWTDRNDSAVIEVFDGTNSNSQLLASLSVRNNTRPQSVATTANAVYIHFRSEAKVEMLAYLKLIVGPRKSYDLNITSSTIVDNNGRGVAIENIRSLIHIHQTSVSNNNHVAGVHVLGGTGDVNITDSRIAFNVGDGVNISYAGGNRNITRSWLSSNKGYGVAVWLNESIHSPYVAFNQNTIITYSEIFKNEDIGVFVGNFCRESFVNVTGNWFNDSLQTAVEIQSCWKPQSESLALKIGHNFFIQNTKLGIKISPALNLEGTIEFNYFTRHSYGCVLVRNKLLEEFDILPAKLLIQYNEFELNSGVYVVNLGLSPYSDDQSILFTRNFVKDNRIKEPFDSDERTKLIPRSRVAAPVVVSSSNVDIFRNILQNHESNYEVGSHLEDQSKVINCTYNWLGYSNEEKFFFRLFHRKDRYNLARIQYLPYLLHSSNPSDTRIVVNTLYVPQFNTPGTSLVGGEVDGVETLRAGEYIVERDINIRPGGKLTIQSGVTLRFPPSVGMMVAGKLEARGGGPNDILLTMKEERIETPENGTEALPEESKVPIRLLGGRTNQEGRLQVRIGSTWGTVCNYGWTILDAALVCHQLGLVLNPDDWFLQRSEIPDAGTTEPVVLSNVCCNEDDIDITKCRSESINQFENSCGHENDVGLRCYESSWAGVRFGVLAEPSNLQYITVEKAGLLDYATNAFKPALQVDLCRHALENVRVINNLQDGLGVLYSDLYSAGAANLVKNSEFSYNRGSGISFKQLGLKISGIRHNPALTGQQQRELAGWFTPTSDAVNSPYAPYSPLLIPATFTNIDLNIGETKYLVTQKVGPDVVDRRFYIRKQTQCLDLYPQCTPGYVLGIQLLNPIHNRSTEEILIHDGQSVSDTTPVWNLRRDLVVFPTTTGSFAIVLDYNSGIGALGGAVLLISTVAAPVQDVKNRIVKGPVPMLTVTNSRIKGNRRGIHASYYNRYLDELGNHYLRKANESIRLFGCDISHNSEEAIFIQSPFWDVHVSNVTEITFMINDSLITDNVSAIGHVICIFVCLFVLIRDLRNSNNLFHWILQSTTLERNAAGGLDVSLPYVWQYNENFTHSLYLANNTFRNNKEFSFIVDGHFALVNLTGNVFDANQCKTGLMSIRGMEKKMRIDNNRMENNLGKFMVEFRADSQSEILGVVFAKFMYNIVKNNRFGLPSFNRGFLQVSTTPTFVLGFNGIQKVSVNRNRFGNNALDYELVAGVRTAKINNAVDVKENWWGSADITEIKKRIFDFDDWNNHAMAEFRPYLTEDDFDASFSVSFEQPSPIDLDNLGGRLQQPLTLYERDRPYIIQADITVMPEVTLSIAPGVVMEFAPNVGILVLGALKAQGRRGQEIIMKPLATKSNMEDNRIVKRAAVSSVTDSIRLCTGRNCTNVSDNHELGALANNEGFLEYFNRTTLQWVPICDERFTERNAQVVCRELGFEALNVYFDFGLRVEFHPNHLTRVWSWPEPLQCKGDELKFEECEIRLNGQRYGHRHECAWNSNFVFIHCGNTNLDHPFDYWGGIRFANGEFEQNLYENRIHDVVTHQTARRADSLMEYVNMTGAGILHNEKSSAILSIAKSPSITNVNITYCASHGITLVSPIEHARLLFNR</sequence>
<dbReference type="FunFam" id="3.10.250.10:FF:000016">
    <property type="entry name" value="Scavenger receptor cysteine-rich protein type 12"/>
    <property type="match status" value="1"/>
</dbReference>
<dbReference type="EMBL" id="OE185223">
    <property type="protein sequence ID" value="CAD7577182.1"/>
    <property type="molecule type" value="Genomic_DNA"/>
</dbReference>
<evidence type="ECO:0000256" key="6">
    <source>
        <dbReference type="ARBA" id="ARBA00023136"/>
    </source>
</evidence>
<keyword evidence="7 9" id="KW-1015">Disulfide bond</keyword>
<dbReference type="Pfam" id="PF00530">
    <property type="entry name" value="SRCR"/>
    <property type="match status" value="3"/>
</dbReference>
<dbReference type="SMART" id="SM00710">
    <property type="entry name" value="PbH1"/>
    <property type="match status" value="12"/>
</dbReference>
<keyword evidence="4" id="KW-0677">Repeat</keyword>
<evidence type="ECO:0000256" key="1">
    <source>
        <dbReference type="ARBA" id="ARBA00004167"/>
    </source>
</evidence>
<gene>
    <name evidence="11" type="ORF">TCMB3V08_LOCUS9736</name>
</gene>
<feature type="disulfide bond" evidence="9">
    <location>
        <begin position="1910"/>
        <end position="1920"/>
    </location>
</feature>
<feature type="domain" description="SRCR" evidence="10">
    <location>
        <begin position="1819"/>
        <end position="1947"/>
    </location>
</feature>
<dbReference type="PRINTS" id="PR00258">
    <property type="entry name" value="SPERACTRCPTR"/>
</dbReference>
<evidence type="ECO:0000256" key="2">
    <source>
        <dbReference type="ARBA" id="ARBA00022692"/>
    </source>
</evidence>
<evidence type="ECO:0000256" key="5">
    <source>
        <dbReference type="ARBA" id="ARBA00022989"/>
    </source>
</evidence>
<dbReference type="PANTHER" id="PTHR47653:SF1">
    <property type="entry name" value="DELETED IN MALIGNANT BRAIN TUMORS 1 PROTEIN"/>
    <property type="match status" value="1"/>
</dbReference>
<dbReference type="SUPFAM" id="SSF51126">
    <property type="entry name" value="Pectin lyase-like"/>
    <property type="match status" value="2"/>
</dbReference>
<dbReference type="Gene3D" id="3.10.250.10">
    <property type="entry name" value="SRCR-like domain"/>
    <property type="match status" value="3"/>
</dbReference>
<evidence type="ECO:0000256" key="3">
    <source>
        <dbReference type="ARBA" id="ARBA00022729"/>
    </source>
</evidence>
<accession>A0A7R9JEV2</accession>
<reference evidence="11" key="1">
    <citation type="submission" date="2020-11" db="EMBL/GenBank/DDBJ databases">
        <authorList>
            <person name="Tran Van P."/>
        </authorList>
    </citation>
    <scope>NUCLEOTIDE SEQUENCE</scope>
</reference>
<dbReference type="PROSITE" id="PS00420">
    <property type="entry name" value="SRCR_1"/>
    <property type="match status" value="1"/>
</dbReference>
<dbReference type="GO" id="GO:0016020">
    <property type="term" value="C:membrane"/>
    <property type="evidence" value="ECO:0007669"/>
    <property type="project" value="UniProtKB-SubCell"/>
</dbReference>
<dbReference type="SUPFAM" id="SSF56487">
    <property type="entry name" value="SRCR-like"/>
    <property type="match status" value="3"/>
</dbReference>
<keyword evidence="2" id="KW-0812">Transmembrane</keyword>
<dbReference type="InterPro" id="IPR006626">
    <property type="entry name" value="PbH1"/>
</dbReference>
<dbReference type="InterPro" id="IPR035914">
    <property type="entry name" value="Sperma_CUB_dom_sf"/>
</dbReference>
<feature type="domain" description="SRCR" evidence="10">
    <location>
        <begin position="983"/>
        <end position="1089"/>
    </location>
</feature>
<evidence type="ECO:0000313" key="11">
    <source>
        <dbReference type="EMBL" id="CAD7577182.1"/>
    </source>
</evidence>
<dbReference type="InterPro" id="IPR012334">
    <property type="entry name" value="Pectin_lyas_fold"/>
</dbReference>
<feature type="disulfide bond" evidence="9">
    <location>
        <begin position="1056"/>
        <end position="1066"/>
    </location>
</feature>
<comment type="subcellular location">
    <subcellularLocation>
        <location evidence="1">Membrane</location>
        <topology evidence="1">Single-pass membrane protein</topology>
    </subcellularLocation>
</comment>
<keyword evidence="5" id="KW-1133">Transmembrane helix</keyword>
<dbReference type="InterPro" id="IPR011050">
    <property type="entry name" value="Pectin_lyase_fold/virulence"/>
</dbReference>
<organism evidence="11">
    <name type="scientific">Timema californicum</name>
    <name type="common">California timema</name>
    <name type="synonym">Walking stick</name>
    <dbReference type="NCBI Taxonomy" id="61474"/>
    <lineage>
        <taxon>Eukaryota</taxon>
        <taxon>Metazoa</taxon>
        <taxon>Ecdysozoa</taxon>
        <taxon>Arthropoda</taxon>
        <taxon>Hexapoda</taxon>
        <taxon>Insecta</taxon>
        <taxon>Pterygota</taxon>
        <taxon>Neoptera</taxon>
        <taxon>Polyneoptera</taxon>
        <taxon>Phasmatodea</taxon>
        <taxon>Timematodea</taxon>
        <taxon>Timematoidea</taxon>
        <taxon>Timematidae</taxon>
        <taxon>Timema</taxon>
    </lineage>
</organism>